<evidence type="ECO:0000256" key="4">
    <source>
        <dbReference type="ARBA" id="ARBA00022795"/>
    </source>
</evidence>
<name>A0A1M5Y0Z2_9FIRM</name>
<gene>
    <name evidence="9" type="ORF">SAMN02745180_01922</name>
</gene>
<evidence type="ECO:0000256" key="5">
    <source>
        <dbReference type="ARBA" id="ARBA00022927"/>
    </source>
</evidence>
<keyword evidence="10" id="KW-1185">Reference proteome</keyword>
<reference evidence="9 10" key="1">
    <citation type="submission" date="2016-11" db="EMBL/GenBank/DDBJ databases">
        <authorList>
            <person name="Jaros S."/>
            <person name="Januszkiewicz K."/>
            <person name="Wedrychowicz H."/>
        </authorList>
    </citation>
    <scope>NUCLEOTIDE SEQUENCE [LARGE SCALE GENOMIC DNA]</scope>
    <source>
        <strain evidence="9 10">DSM 13106</strain>
    </source>
</reference>
<dbReference type="GO" id="GO:0015031">
    <property type="term" value="P:protein transport"/>
    <property type="evidence" value="ECO:0007669"/>
    <property type="project" value="UniProtKB-KW"/>
</dbReference>
<keyword evidence="6" id="KW-1006">Bacterial flagellum protein export</keyword>
<dbReference type="OrthoDB" id="2375163at2"/>
<evidence type="ECO:0000259" key="8">
    <source>
        <dbReference type="Pfam" id="PF02108"/>
    </source>
</evidence>
<dbReference type="InterPro" id="IPR018035">
    <property type="entry name" value="Flagellar_FliH/T3SS_HrpE"/>
</dbReference>
<dbReference type="RefSeq" id="WP_072744577.1">
    <property type="nucleotide sequence ID" value="NZ_FQXR01000008.1"/>
</dbReference>
<keyword evidence="7" id="KW-0175">Coiled coil</keyword>
<proteinExistence type="inferred from homology"/>
<accession>A0A1M5Y0Z2</accession>
<keyword evidence="5" id="KW-0653">Protein transport</keyword>
<dbReference type="Pfam" id="PF02108">
    <property type="entry name" value="FliH"/>
    <property type="match status" value="1"/>
</dbReference>
<dbReference type="Proteomes" id="UP000184389">
    <property type="component" value="Unassembled WGS sequence"/>
</dbReference>
<evidence type="ECO:0000313" key="10">
    <source>
        <dbReference type="Proteomes" id="UP000184389"/>
    </source>
</evidence>
<feature type="domain" description="Flagellar assembly protein FliH/Type III secretion system HrpE" evidence="8">
    <location>
        <begin position="111"/>
        <end position="236"/>
    </location>
</feature>
<keyword evidence="9" id="KW-0966">Cell projection</keyword>
<keyword evidence="9" id="KW-0969">Cilium</keyword>
<dbReference type="STRING" id="1123281.SAMN02745180_01922"/>
<comment type="similarity">
    <text evidence="2">Belongs to the FliH family.</text>
</comment>
<dbReference type="PANTHER" id="PTHR34982">
    <property type="entry name" value="YOP PROTEINS TRANSLOCATION PROTEIN L"/>
    <property type="match status" value="1"/>
</dbReference>
<keyword evidence="3" id="KW-0813">Transport</keyword>
<dbReference type="GO" id="GO:0044781">
    <property type="term" value="P:bacterial-type flagellum organization"/>
    <property type="evidence" value="ECO:0007669"/>
    <property type="project" value="UniProtKB-KW"/>
</dbReference>
<evidence type="ECO:0000313" key="9">
    <source>
        <dbReference type="EMBL" id="SHI05193.1"/>
    </source>
</evidence>
<dbReference type="PANTHER" id="PTHR34982:SF1">
    <property type="entry name" value="FLAGELLAR ASSEMBLY PROTEIN FLIH"/>
    <property type="match status" value="1"/>
</dbReference>
<sequence>MSKIIKSFRVVEEENTFVEEEIKNEEENIFLEEAKKKYDEIISKALKDADRIVEEANEKSDIYLNQAYEKSKKIFNEWKEKGYKEGYDIGHKEGYNGGYESGEKVSNKLIEEALELKSNYINKKENIYREIEEDVIELVINICEKIIYDKVEEDSEYIVTLVLKGIESLNSTDNLTIRVSKEDYDIVEMSKDKILAKASLVNDLEIRLDSNLSKGDCIIETASGSVDVSIKDQVEEVEQLLNDILNSE</sequence>
<evidence type="ECO:0000256" key="3">
    <source>
        <dbReference type="ARBA" id="ARBA00022448"/>
    </source>
</evidence>
<keyword evidence="9" id="KW-0282">Flagellum</keyword>
<dbReference type="EMBL" id="FQXR01000008">
    <property type="protein sequence ID" value="SHI05193.1"/>
    <property type="molecule type" value="Genomic_DNA"/>
</dbReference>
<comment type="function">
    <text evidence="1">Needed for flagellar regrowth and assembly.</text>
</comment>
<evidence type="ECO:0000256" key="7">
    <source>
        <dbReference type="SAM" id="Coils"/>
    </source>
</evidence>
<keyword evidence="4" id="KW-1005">Bacterial flagellum biogenesis</keyword>
<dbReference type="AlphaFoldDB" id="A0A1M5Y0Z2"/>
<feature type="coiled-coil region" evidence="7">
    <location>
        <begin position="8"/>
        <end position="66"/>
    </location>
</feature>
<evidence type="ECO:0000256" key="6">
    <source>
        <dbReference type="ARBA" id="ARBA00023225"/>
    </source>
</evidence>
<evidence type="ECO:0000256" key="1">
    <source>
        <dbReference type="ARBA" id="ARBA00003041"/>
    </source>
</evidence>
<dbReference type="SUPFAM" id="SSF160527">
    <property type="entry name" value="V-type ATPase subunit E-like"/>
    <property type="match status" value="1"/>
</dbReference>
<evidence type="ECO:0000256" key="2">
    <source>
        <dbReference type="ARBA" id="ARBA00006602"/>
    </source>
</evidence>
<dbReference type="InterPro" id="IPR051472">
    <property type="entry name" value="T3SS_Stator/FliH"/>
</dbReference>
<protein>
    <submittedName>
        <fullName evidence="9">Flagellar assembly protein FliH</fullName>
    </submittedName>
</protein>
<dbReference type="GO" id="GO:0005829">
    <property type="term" value="C:cytosol"/>
    <property type="evidence" value="ECO:0007669"/>
    <property type="project" value="TreeGrafter"/>
</dbReference>
<organism evidence="9 10">
    <name type="scientific">Sporanaerobacter acetigenes DSM 13106</name>
    <dbReference type="NCBI Taxonomy" id="1123281"/>
    <lineage>
        <taxon>Bacteria</taxon>
        <taxon>Bacillati</taxon>
        <taxon>Bacillota</taxon>
        <taxon>Tissierellia</taxon>
        <taxon>Tissierellales</taxon>
        <taxon>Sporanaerobacteraceae</taxon>
        <taxon>Sporanaerobacter</taxon>
    </lineage>
</organism>